<feature type="compositionally biased region" description="Polar residues" evidence="1">
    <location>
        <begin position="458"/>
        <end position="467"/>
    </location>
</feature>
<dbReference type="AlphaFoldDB" id="A0A8H5JHJ0"/>
<comment type="caution">
    <text evidence="2">The sequence shown here is derived from an EMBL/GenBank/DDBJ whole genome shotgun (WGS) entry which is preliminary data.</text>
</comment>
<accession>A0A8H5JHJ0</accession>
<keyword evidence="3" id="KW-1185">Reference proteome</keyword>
<feature type="compositionally biased region" description="Low complexity" evidence="1">
    <location>
        <begin position="858"/>
        <end position="869"/>
    </location>
</feature>
<evidence type="ECO:0000256" key="1">
    <source>
        <dbReference type="SAM" id="MobiDB-lite"/>
    </source>
</evidence>
<feature type="compositionally biased region" description="Polar residues" evidence="1">
    <location>
        <begin position="947"/>
        <end position="961"/>
    </location>
</feature>
<sequence length="1086" mass="117798">MGNEQSAESPRGHRKLSKPPHCSQASAAGLPYTATAVTPHREHFSNSYLVGSLPPAPNKASTTRRVAPGLGIAVPARDASSPIQSPTCRDPVRDLKSRTRSIQSEQSPILPAFVNSSGTSSIAQDSSYRPLTRSDSMPVAVRRGSASYDTRAAEAKKLLNEKEKLPSEPIISKSNKHSDEISQDVTDDTFNATQSAGSSISRTNSDVSLYIPMRRRSVVQTPGIATRAHHSKPPVSAKSSFRKSLPATPSQSRHNSIESGMARRMSMPTTIPSQAQSPDRAVTPVEADYKQLGGMKFGSLRITNGAPGTSPMPEDDVKQQGASESALAIHRAEYFHEQAKNPLRLRNQGSTMTEANELMTGEKSLTSRVASCVTECSSDAEKSRTADGGMSGNGNAVSFPVAEVLHVREDPNAKPDPKKMQLGLENKMLKGLSRSDSGFIPSPSSEKTHRSASRVDSGYSSNVSLRSLPSLRSGVTDKNTMTSEKLDVDMSGMCSPSDSNSTRTSSLVPSQTRNRLPIHLEVPLSSTDDDTSSTCPTSPSSPASRPFSPFSRGSRMRLSSLKSNKSFEPRVSNTATSPIVLSKGDFQEQLPSPTADVGRGGSKIYRFLNGSRKKGSLKKGAVTTIEQEVTTDPLGLKTGSIPKPNRPSLRKEPSKDTLHTIMSVGSQDAIGSTRRGEDVTRGVQKTVIKKMSRRQSWRQSIAQLFGSRSADASPALSSIPEPEPTPRRPSTAMELASRSFNAAPSPRAVSSWSSRPAPRKAASSSGSWALETRKMANKSSIQESRDKPELAHLRTNVSAPNLSAKRRSSLSPSVLEMDQTLRTKTSPPVSMQNRGSKPPKAKSQAQNRAMTPSFPINSSPSASRRLSLPQDYGRMTPRSRQISHGRTESRSSSRGMAMSPTAGLSSQQVNAVQHSRVLSYSSNGTQQSGPAAQKVKHHRRVSAPAQPHQNANMARSRSSTTLIQIQQQQMHQQQMLQQHQQRRPRTSVQSWAPMDMHSLNQQLQQNYIMQNQALVYGAPNMVQQYPNIYVTSPVPNHPVHGRQGSQGGMYVQDPPFRVLHSYNSPAYRNVPIVMEPVAQSLNSWLA</sequence>
<protein>
    <submittedName>
        <fullName evidence="2">SNF5-component of SWI SNF transcription activator complex</fullName>
    </submittedName>
</protein>
<feature type="compositionally biased region" description="Low complexity" evidence="1">
    <location>
        <begin position="532"/>
        <end position="553"/>
    </location>
</feature>
<feature type="region of interest" description="Disordered" evidence="1">
    <location>
        <begin position="432"/>
        <end position="555"/>
    </location>
</feature>
<feature type="region of interest" description="Disordered" evidence="1">
    <location>
        <begin position="578"/>
        <end position="601"/>
    </location>
</feature>
<name>A0A8H5JHJ0_9HYPO</name>
<feature type="region of interest" description="Disordered" evidence="1">
    <location>
        <begin position="1"/>
        <end position="27"/>
    </location>
</feature>
<dbReference type="Proteomes" id="UP000522262">
    <property type="component" value="Unassembled WGS sequence"/>
</dbReference>
<feature type="compositionally biased region" description="Polar residues" evidence="1">
    <location>
        <begin position="114"/>
        <end position="135"/>
    </location>
</feature>
<evidence type="ECO:0000313" key="3">
    <source>
        <dbReference type="Proteomes" id="UP000522262"/>
    </source>
</evidence>
<dbReference type="EMBL" id="JAAOAM010000055">
    <property type="protein sequence ID" value="KAF5553276.1"/>
    <property type="molecule type" value="Genomic_DNA"/>
</dbReference>
<organism evidence="2 3">
    <name type="scientific">Fusarium mexicanum</name>
    <dbReference type="NCBI Taxonomy" id="751941"/>
    <lineage>
        <taxon>Eukaryota</taxon>
        <taxon>Fungi</taxon>
        <taxon>Dikarya</taxon>
        <taxon>Ascomycota</taxon>
        <taxon>Pezizomycotina</taxon>
        <taxon>Sordariomycetes</taxon>
        <taxon>Hypocreomycetidae</taxon>
        <taxon>Hypocreales</taxon>
        <taxon>Nectriaceae</taxon>
        <taxon>Fusarium</taxon>
        <taxon>Fusarium fujikuroi species complex</taxon>
    </lineage>
</organism>
<feature type="compositionally biased region" description="Polar residues" evidence="1">
    <location>
        <begin position="188"/>
        <end position="205"/>
    </location>
</feature>
<feature type="region of interest" description="Disordered" evidence="1">
    <location>
        <begin position="223"/>
        <end position="257"/>
    </location>
</feature>
<feature type="compositionally biased region" description="Polar residues" evidence="1">
    <location>
        <begin position="902"/>
        <end position="930"/>
    </location>
</feature>
<feature type="compositionally biased region" description="Polar residues" evidence="1">
    <location>
        <begin position="247"/>
        <end position="257"/>
    </location>
</feature>
<feature type="compositionally biased region" description="Basic residues" evidence="1">
    <location>
        <begin position="687"/>
        <end position="696"/>
    </location>
</feature>
<feature type="compositionally biased region" description="Basic and acidic residues" evidence="1">
    <location>
        <begin position="151"/>
        <end position="166"/>
    </location>
</feature>
<feature type="region of interest" description="Disordered" evidence="1">
    <location>
        <begin position="668"/>
        <end position="981"/>
    </location>
</feature>
<feature type="region of interest" description="Disordered" evidence="1">
    <location>
        <begin position="46"/>
        <end position="205"/>
    </location>
</feature>
<gene>
    <name evidence="2" type="ORF">FMEXI_2410</name>
</gene>
<feature type="compositionally biased region" description="Low complexity" evidence="1">
    <location>
        <begin position="495"/>
        <end position="506"/>
    </location>
</feature>
<feature type="compositionally biased region" description="Low complexity" evidence="1">
    <location>
        <begin position="962"/>
        <end position="979"/>
    </location>
</feature>
<feature type="compositionally biased region" description="Polar residues" evidence="1">
    <location>
        <begin position="820"/>
        <end position="835"/>
    </location>
</feature>
<feature type="compositionally biased region" description="Basic and acidic residues" evidence="1">
    <location>
        <begin position="783"/>
        <end position="792"/>
    </location>
</feature>
<feature type="compositionally biased region" description="Polar residues" evidence="1">
    <location>
        <begin position="843"/>
        <end position="857"/>
    </location>
</feature>
<evidence type="ECO:0000313" key="2">
    <source>
        <dbReference type="EMBL" id="KAF5553276.1"/>
    </source>
</evidence>
<feature type="compositionally biased region" description="Low complexity" evidence="1">
    <location>
        <begin position="750"/>
        <end position="767"/>
    </location>
</feature>
<feature type="region of interest" description="Disordered" evidence="1">
    <location>
        <begin position="633"/>
        <end position="654"/>
    </location>
</feature>
<reference evidence="2 3" key="1">
    <citation type="submission" date="2020-05" db="EMBL/GenBank/DDBJ databases">
        <title>Identification and distribution of gene clusters putatively required for synthesis of sphingolipid metabolism inhibitors in phylogenetically diverse species of the filamentous fungus Fusarium.</title>
        <authorList>
            <person name="Kim H.-S."/>
            <person name="Busman M."/>
            <person name="Brown D.W."/>
            <person name="Divon H."/>
            <person name="Uhlig S."/>
            <person name="Proctor R.H."/>
        </authorList>
    </citation>
    <scope>NUCLEOTIDE SEQUENCE [LARGE SCALE GENOMIC DNA]</scope>
    <source>
        <strain evidence="2 3">NRRL 53147</strain>
    </source>
</reference>
<proteinExistence type="predicted"/>